<dbReference type="EMBL" id="CP097899">
    <property type="protein sequence ID" value="URN94069.1"/>
    <property type="molecule type" value="Genomic_DNA"/>
</dbReference>
<dbReference type="InterPro" id="IPR001173">
    <property type="entry name" value="Glyco_trans_2-like"/>
</dbReference>
<protein>
    <submittedName>
        <fullName evidence="2">Glycosyltransferase family 2 protein</fullName>
    </submittedName>
</protein>
<dbReference type="AlphaFoldDB" id="A0A9J6ZDB0"/>
<evidence type="ECO:0000259" key="1">
    <source>
        <dbReference type="Pfam" id="PF00535"/>
    </source>
</evidence>
<dbReference type="Pfam" id="PF00535">
    <property type="entry name" value="Glycos_transf_2"/>
    <property type="match status" value="1"/>
</dbReference>
<organism evidence="2 3">
    <name type="scientific">Candidatus Pristimantibacillus lignocellulolyticus</name>
    <dbReference type="NCBI Taxonomy" id="2994561"/>
    <lineage>
        <taxon>Bacteria</taxon>
        <taxon>Bacillati</taxon>
        <taxon>Bacillota</taxon>
        <taxon>Bacilli</taxon>
        <taxon>Bacillales</taxon>
        <taxon>Paenibacillaceae</taxon>
        <taxon>Candidatus Pristimantibacillus</taxon>
    </lineage>
</organism>
<reference evidence="2" key="1">
    <citation type="submission" date="2022-05" db="EMBL/GenBank/DDBJ databases">
        <title>Novel bacterial taxa in a minimal lignocellulolytic consortium and its capacity to transform plastics disclosed by genome-resolved metagenomics.</title>
        <authorList>
            <person name="Rodriguez C.A.D."/>
            <person name="Diaz-Garcia L."/>
            <person name="Herrera K."/>
            <person name="Tarazona N.A."/>
            <person name="Sproer C."/>
            <person name="Overmann J."/>
            <person name="Jimenez D.J."/>
        </authorList>
    </citation>
    <scope>NUCLEOTIDE SEQUENCE</scope>
    <source>
        <strain evidence="2">MAG5</strain>
    </source>
</reference>
<dbReference type="CDD" id="cd00761">
    <property type="entry name" value="Glyco_tranf_GTA_type"/>
    <property type="match status" value="1"/>
</dbReference>
<feature type="domain" description="Glycosyltransferase 2-like" evidence="1">
    <location>
        <begin position="8"/>
        <end position="115"/>
    </location>
</feature>
<proteinExistence type="predicted"/>
<evidence type="ECO:0000313" key="2">
    <source>
        <dbReference type="EMBL" id="URN94069.1"/>
    </source>
</evidence>
<name>A0A9J6ZDB0_9BACL</name>
<sequence>MSDLGVSIITCTNNPDFLMNIFNNYQKQIYTKKELIIIINKDSISLKEWKKKAANYPNVSVYKVAERVSLGQCLNSGISKAKYPLIAKFDNDDFYSPYYLREQVKALLRTGSSVVGKHACLVYLSASKKLVIRSPFEKNKTVDFIQGGTILFRKKILKNVRFSNLTVGEDVKFLKDCSKKGYRIYATTPTNYVYIRRKNKSTHTWQVNDNEFLHGGKPVAVTTNFRQYAVRKF</sequence>
<evidence type="ECO:0000313" key="3">
    <source>
        <dbReference type="Proteomes" id="UP001056756"/>
    </source>
</evidence>
<dbReference type="SUPFAM" id="SSF53448">
    <property type="entry name" value="Nucleotide-diphospho-sugar transferases"/>
    <property type="match status" value="1"/>
</dbReference>
<dbReference type="Gene3D" id="3.90.550.10">
    <property type="entry name" value="Spore Coat Polysaccharide Biosynthesis Protein SpsA, Chain A"/>
    <property type="match status" value="1"/>
</dbReference>
<gene>
    <name evidence="2" type="ORF">NAG76_19940</name>
</gene>
<dbReference type="KEGG" id="plig:NAG76_19940"/>
<dbReference type="Proteomes" id="UP001056756">
    <property type="component" value="Chromosome"/>
</dbReference>
<accession>A0A9J6ZDB0</accession>
<dbReference type="InterPro" id="IPR029044">
    <property type="entry name" value="Nucleotide-diphossugar_trans"/>
</dbReference>